<dbReference type="Pfam" id="PF13411">
    <property type="entry name" value="MerR_1"/>
    <property type="match status" value="1"/>
</dbReference>
<sequence length="72" mass="8661">MHVDTEFQNMLIIDEIEHEYGLKRSTLYFYVRKGLLTPYKKIGDRKSYFKKSEVENLLQFQPRKTSVDKQTS</sequence>
<evidence type="ECO:0000313" key="2">
    <source>
        <dbReference type="EMBL" id="GAI71283.1"/>
    </source>
</evidence>
<name>X1QSP4_9ZZZZ</name>
<dbReference type="SUPFAM" id="SSF46955">
    <property type="entry name" value="Putative DNA-binding domain"/>
    <property type="match status" value="1"/>
</dbReference>
<dbReference type="InterPro" id="IPR000551">
    <property type="entry name" value="MerR-type_HTH_dom"/>
</dbReference>
<comment type="caution">
    <text evidence="2">The sequence shown here is derived from an EMBL/GenBank/DDBJ whole genome shotgun (WGS) entry which is preliminary data.</text>
</comment>
<evidence type="ECO:0000259" key="1">
    <source>
        <dbReference type="Pfam" id="PF13411"/>
    </source>
</evidence>
<gene>
    <name evidence="2" type="ORF">S12H4_09462</name>
</gene>
<dbReference type="GO" id="GO:0003677">
    <property type="term" value="F:DNA binding"/>
    <property type="evidence" value="ECO:0007669"/>
    <property type="project" value="InterPro"/>
</dbReference>
<dbReference type="InterPro" id="IPR009061">
    <property type="entry name" value="DNA-bd_dom_put_sf"/>
</dbReference>
<dbReference type="AlphaFoldDB" id="X1QSP4"/>
<reference evidence="2" key="1">
    <citation type="journal article" date="2014" name="Front. Microbiol.">
        <title>High frequency of phylogenetically diverse reductive dehalogenase-homologous genes in deep subseafloor sedimentary metagenomes.</title>
        <authorList>
            <person name="Kawai M."/>
            <person name="Futagami T."/>
            <person name="Toyoda A."/>
            <person name="Takaki Y."/>
            <person name="Nishi S."/>
            <person name="Hori S."/>
            <person name="Arai W."/>
            <person name="Tsubouchi T."/>
            <person name="Morono Y."/>
            <person name="Uchiyama I."/>
            <person name="Ito T."/>
            <person name="Fujiyama A."/>
            <person name="Inagaki F."/>
            <person name="Takami H."/>
        </authorList>
    </citation>
    <scope>NUCLEOTIDE SEQUENCE</scope>
    <source>
        <strain evidence="2">Expedition CK06-06</strain>
    </source>
</reference>
<protein>
    <recommendedName>
        <fullName evidence="1">HTH merR-type domain-containing protein</fullName>
    </recommendedName>
</protein>
<dbReference type="Gene3D" id="1.10.1660.10">
    <property type="match status" value="1"/>
</dbReference>
<feature type="domain" description="HTH merR-type" evidence="1">
    <location>
        <begin position="13"/>
        <end position="58"/>
    </location>
</feature>
<proteinExistence type="predicted"/>
<organism evidence="2">
    <name type="scientific">marine sediment metagenome</name>
    <dbReference type="NCBI Taxonomy" id="412755"/>
    <lineage>
        <taxon>unclassified sequences</taxon>
        <taxon>metagenomes</taxon>
        <taxon>ecological metagenomes</taxon>
    </lineage>
</organism>
<dbReference type="EMBL" id="BARW01003843">
    <property type="protein sequence ID" value="GAI71283.1"/>
    <property type="molecule type" value="Genomic_DNA"/>
</dbReference>
<dbReference type="GO" id="GO:0006355">
    <property type="term" value="P:regulation of DNA-templated transcription"/>
    <property type="evidence" value="ECO:0007669"/>
    <property type="project" value="InterPro"/>
</dbReference>
<accession>X1QSP4</accession>